<protein>
    <submittedName>
        <fullName evidence="1">Uncharacterized protein</fullName>
    </submittedName>
</protein>
<dbReference type="InParanoid" id="A0A804U5L7"/>
<evidence type="ECO:0000313" key="2">
    <source>
        <dbReference type="Proteomes" id="UP000012960"/>
    </source>
</evidence>
<dbReference type="Gramene" id="mito2_t00010.1">
    <property type="protein sequence ID" value="mito2_p00010.1"/>
    <property type="gene ID" value="mito2_g00010"/>
</dbReference>
<evidence type="ECO:0000313" key="1">
    <source>
        <dbReference type="EnsemblPlants" id="mito2_p00010.1"/>
    </source>
</evidence>
<organism evidence="1 2">
    <name type="scientific">Musa acuminata subsp. malaccensis</name>
    <name type="common">Wild banana</name>
    <name type="synonym">Musa malaccensis</name>
    <dbReference type="NCBI Taxonomy" id="214687"/>
    <lineage>
        <taxon>Eukaryota</taxon>
        <taxon>Viridiplantae</taxon>
        <taxon>Streptophyta</taxon>
        <taxon>Embryophyta</taxon>
        <taxon>Tracheophyta</taxon>
        <taxon>Spermatophyta</taxon>
        <taxon>Magnoliopsida</taxon>
        <taxon>Liliopsida</taxon>
        <taxon>Zingiberales</taxon>
        <taxon>Musaceae</taxon>
        <taxon>Musa</taxon>
    </lineage>
</organism>
<reference evidence="1" key="1">
    <citation type="submission" date="2021-05" db="UniProtKB">
        <authorList>
            <consortium name="EnsemblPlants"/>
        </authorList>
    </citation>
    <scope>IDENTIFICATION</scope>
    <source>
        <strain evidence="1">subsp. malaccensis</strain>
    </source>
</reference>
<dbReference type="AlphaFoldDB" id="A0A804U5L7"/>
<name>A0A804U5L7_MUSAM</name>
<accession>A0A804U5L7</accession>
<proteinExistence type="predicted"/>
<keyword evidence="2" id="KW-1185">Reference proteome</keyword>
<sequence>MPNLFLSCSIDSFDSFREFSTTSRLPFLPHVSICTFQTKPWTY</sequence>
<dbReference type="EnsemblPlants" id="mito2_t00010.1">
    <property type="protein sequence ID" value="mito2_p00010.1"/>
    <property type="gene ID" value="mito2_g00010"/>
</dbReference>
<dbReference type="Proteomes" id="UP000012960">
    <property type="component" value="Unplaced"/>
</dbReference>